<name>A0A074V5T6_9NEIS</name>
<dbReference type="SMART" id="SM00257">
    <property type="entry name" value="LysM"/>
    <property type="match status" value="1"/>
</dbReference>
<feature type="compositionally biased region" description="Low complexity" evidence="2">
    <location>
        <begin position="33"/>
        <end position="56"/>
    </location>
</feature>
<dbReference type="EMBL" id="AVQL01000449">
    <property type="protein sequence ID" value="KEQ00541.1"/>
    <property type="molecule type" value="Genomic_DNA"/>
</dbReference>
<dbReference type="GO" id="GO:0004222">
    <property type="term" value="F:metalloendopeptidase activity"/>
    <property type="evidence" value="ECO:0007669"/>
    <property type="project" value="TreeGrafter"/>
</dbReference>
<feature type="signal peptide" evidence="3">
    <location>
        <begin position="1"/>
        <end position="28"/>
    </location>
</feature>
<dbReference type="Gene3D" id="2.70.70.10">
    <property type="entry name" value="Glucose Permease (Domain IIA)"/>
    <property type="match status" value="1"/>
</dbReference>
<dbReference type="InterPro" id="IPR011055">
    <property type="entry name" value="Dup_hybrid_motif"/>
</dbReference>
<sequence>MLKKSVNRSGWCLLVLALSACTLFKQPAAPTETGSSDVTTGTAATTADNPYGAAPYTPPAANTAPAYTPAAAGTSTGYVGNYSPVDINAATHTVQRGDTVYNISKRYQITQDNLRSWNNIIENNIKIGQVLRVKPAGYVAPAGSTNTTTTVTAPVQTANVTTTTSTTTTTTPTSTSTVSTSKTVSVGGVRNVSGIEWQRPTAGNILQSYGGSSKGIDYGGNAGQPILAAASGKVVYAGNGLRGYGNLIIVQHNQTYLTAYGNNQNILVKEGQQVKRGQQIATMGNTDAKRTQLHFELRENGQPQDPSRFLPM</sequence>
<feature type="chain" id="PRO_5001700477" evidence="3">
    <location>
        <begin position="29"/>
        <end position="312"/>
    </location>
</feature>
<dbReference type="InterPro" id="IPR050570">
    <property type="entry name" value="Cell_wall_metabolism_enzyme"/>
</dbReference>
<dbReference type="PROSITE" id="PS51782">
    <property type="entry name" value="LYSM"/>
    <property type="match status" value="1"/>
</dbReference>
<evidence type="ECO:0000313" key="5">
    <source>
        <dbReference type="EMBL" id="KEQ00541.1"/>
    </source>
</evidence>
<dbReference type="Pfam" id="PF01476">
    <property type="entry name" value="LysM"/>
    <property type="match status" value="1"/>
</dbReference>
<reference evidence="5 6" key="1">
    <citation type="journal article" date="2014" name="PLoS Genet.">
        <title>Hidden diversity in honey bee gut symbionts detected by single-cell genomics.</title>
        <authorList>
            <person name="Engel P."/>
            <person name="Stepanauskas R."/>
            <person name="Moran N."/>
        </authorList>
    </citation>
    <scope>NUCLEOTIDE SEQUENCE [LARGE SCALE GENOMIC DNA]</scope>
    <source>
        <strain evidence="5 6">SCGC AB-598-J21</strain>
    </source>
</reference>
<evidence type="ECO:0000256" key="3">
    <source>
        <dbReference type="SAM" id="SignalP"/>
    </source>
</evidence>
<feature type="domain" description="LysM" evidence="4">
    <location>
        <begin position="90"/>
        <end position="133"/>
    </location>
</feature>
<organism evidence="5 6">
    <name type="scientific">Snodgrassella alvi SCGC AB-598-J21</name>
    <dbReference type="NCBI Taxonomy" id="1385367"/>
    <lineage>
        <taxon>Bacteria</taxon>
        <taxon>Pseudomonadati</taxon>
        <taxon>Pseudomonadota</taxon>
        <taxon>Betaproteobacteria</taxon>
        <taxon>Neisseriales</taxon>
        <taxon>Neisseriaceae</taxon>
        <taxon>Snodgrassella</taxon>
    </lineage>
</organism>
<dbReference type="PANTHER" id="PTHR21666:SF263">
    <property type="entry name" value="MUREIN HYDROLASE ACTIVATOR NLPD"/>
    <property type="match status" value="1"/>
</dbReference>
<accession>A0A074V5T6</accession>
<evidence type="ECO:0000256" key="1">
    <source>
        <dbReference type="ARBA" id="ARBA00038420"/>
    </source>
</evidence>
<dbReference type="CDD" id="cd00118">
    <property type="entry name" value="LysM"/>
    <property type="match status" value="1"/>
</dbReference>
<dbReference type="PROSITE" id="PS51257">
    <property type="entry name" value="PROKAR_LIPOPROTEIN"/>
    <property type="match status" value="1"/>
</dbReference>
<feature type="region of interest" description="Disordered" evidence="2">
    <location>
        <begin position="29"/>
        <end position="56"/>
    </location>
</feature>
<evidence type="ECO:0000256" key="2">
    <source>
        <dbReference type="SAM" id="MobiDB-lite"/>
    </source>
</evidence>
<dbReference type="SUPFAM" id="SSF51261">
    <property type="entry name" value="Duplicated hybrid motif"/>
    <property type="match status" value="1"/>
</dbReference>
<evidence type="ECO:0000313" key="6">
    <source>
        <dbReference type="Proteomes" id="UP000027644"/>
    </source>
</evidence>
<keyword evidence="3" id="KW-0732">Signal</keyword>
<comment type="similarity">
    <text evidence="1">Belongs to the E.coli NlpD/Haemophilus LppB family.</text>
</comment>
<dbReference type="Gene3D" id="3.10.350.10">
    <property type="entry name" value="LysM domain"/>
    <property type="match status" value="1"/>
</dbReference>
<dbReference type="InterPro" id="IPR018392">
    <property type="entry name" value="LysM"/>
</dbReference>
<dbReference type="InterPro" id="IPR016047">
    <property type="entry name" value="M23ase_b-sheet_dom"/>
</dbReference>
<evidence type="ECO:0000259" key="4">
    <source>
        <dbReference type="PROSITE" id="PS51782"/>
    </source>
</evidence>
<comment type="caution">
    <text evidence="5">The sequence shown here is derived from an EMBL/GenBank/DDBJ whole genome shotgun (WGS) entry which is preliminary data.</text>
</comment>
<dbReference type="PANTHER" id="PTHR21666">
    <property type="entry name" value="PEPTIDASE-RELATED"/>
    <property type="match status" value="1"/>
</dbReference>
<dbReference type="InterPro" id="IPR036779">
    <property type="entry name" value="LysM_dom_sf"/>
</dbReference>
<dbReference type="CDD" id="cd12797">
    <property type="entry name" value="M23_peptidase"/>
    <property type="match status" value="1"/>
</dbReference>
<protein>
    <submittedName>
        <fullName evidence="5">Membrane protein related to metalloendopeptidase</fullName>
    </submittedName>
</protein>
<gene>
    <name evidence="5" type="ORF">SASC598J21_016870</name>
</gene>
<dbReference type="Pfam" id="PF01551">
    <property type="entry name" value="Peptidase_M23"/>
    <property type="match status" value="1"/>
</dbReference>
<dbReference type="Proteomes" id="UP000027644">
    <property type="component" value="Unassembled WGS sequence"/>
</dbReference>
<dbReference type="AlphaFoldDB" id="A0A074V5T6"/>
<proteinExistence type="inferred from homology"/>